<accession>A0A963Z458</accession>
<dbReference type="EMBL" id="JAESVA010000006">
    <property type="protein sequence ID" value="MCB8882201.1"/>
    <property type="molecule type" value="Genomic_DNA"/>
</dbReference>
<reference evidence="1 2" key="1">
    <citation type="journal article" date="2021" name="Microorganisms">
        <title>Acidisoma silvae sp. nov. and Acidisomacellulosilytica sp. nov., Two Acidophilic Bacteria Isolated from Decaying Wood, Hydrolyzing Cellulose and Producing Poly-3-hydroxybutyrate.</title>
        <authorList>
            <person name="Mieszkin S."/>
            <person name="Pouder E."/>
            <person name="Uroz S."/>
            <person name="Simon-Colin C."/>
            <person name="Alain K."/>
        </authorList>
    </citation>
    <scope>NUCLEOTIDE SEQUENCE [LARGE SCALE GENOMIC DNA]</scope>
    <source>
        <strain evidence="1 2">HW T5.17</strain>
    </source>
</reference>
<sequence>MKLVWHANNLLEADWIRDLLGTLIDQEALDLDCSCFDDNTIHVVSSNWKPLPQYESYFAQCRSRCKTLILFHASDEYFSGGNALYRHFDLVLRNFRTYLTTGPGILSLPFGYSNGTRRSGDSKPAKERRYAWSFTGEIKASRIDMAAAMEGFGDNLFTRTASIDDAAGRKLSKAEFDAILSDTVFSPCPMGNVILETWRLYESLELGCIPLIERRPSLDYYRTLLGDHPVPTFASWRKARLFAETLYADKHSLAQLQTHIGDWWATEKGKLRATLQTAIAGPSQSAALNRFAALPHNRYPVLYEPLRLAELLRHQSTASLRRRLMRPTGPLKRITRDALRLQSRKPAS</sequence>
<evidence type="ECO:0000313" key="1">
    <source>
        <dbReference type="EMBL" id="MCB8882201.1"/>
    </source>
</evidence>
<organism evidence="1 2">
    <name type="scientific">Acidisoma cellulosilyticum</name>
    <dbReference type="NCBI Taxonomy" id="2802395"/>
    <lineage>
        <taxon>Bacteria</taxon>
        <taxon>Pseudomonadati</taxon>
        <taxon>Pseudomonadota</taxon>
        <taxon>Alphaproteobacteria</taxon>
        <taxon>Acetobacterales</taxon>
        <taxon>Acidocellaceae</taxon>
        <taxon>Acidisoma</taxon>
    </lineage>
</organism>
<proteinExistence type="predicted"/>
<comment type="caution">
    <text evidence="1">The sequence shown here is derived from an EMBL/GenBank/DDBJ whole genome shotgun (WGS) entry which is preliminary data.</text>
</comment>
<dbReference type="Proteomes" id="UP000721844">
    <property type="component" value="Unassembled WGS sequence"/>
</dbReference>
<dbReference type="RefSeq" id="WP_227308865.1">
    <property type="nucleotide sequence ID" value="NZ_JAESVA010000006.1"/>
</dbReference>
<evidence type="ECO:0000313" key="2">
    <source>
        <dbReference type="Proteomes" id="UP000721844"/>
    </source>
</evidence>
<gene>
    <name evidence="1" type="ORF">ACELLULO517_18285</name>
</gene>
<protein>
    <submittedName>
        <fullName evidence="1">Uncharacterized protein</fullName>
    </submittedName>
</protein>
<name>A0A963Z458_9PROT</name>
<keyword evidence="2" id="KW-1185">Reference proteome</keyword>
<dbReference type="AlphaFoldDB" id="A0A963Z458"/>